<gene>
    <name evidence="12" type="primary">exosc3</name>
</gene>
<dbReference type="Proteomes" id="UP000472271">
    <property type="component" value="Chromosome 10"/>
</dbReference>
<evidence type="ECO:0000256" key="9">
    <source>
        <dbReference type="ARBA" id="ARBA00030615"/>
    </source>
</evidence>
<evidence type="ECO:0000256" key="3">
    <source>
        <dbReference type="ARBA" id="ARBA00007841"/>
    </source>
</evidence>
<keyword evidence="4" id="KW-0963">Cytoplasm</keyword>
<reference evidence="12" key="1">
    <citation type="submission" date="2019-06" db="EMBL/GenBank/DDBJ databases">
        <authorList>
            <consortium name="Wellcome Sanger Institute Data Sharing"/>
        </authorList>
    </citation>
    <scope>NUCLEOTIDE SEQUENCE [LARGE SCALE GENOMIC DNA]</scope>
</reference>
<keyword evidence="5" id="KW-0698">rRNA processing</keyword>
<dbReference type="PANTHER" id="PTHR21321">
    <property type="entry name" value="PNAS-3 RELATED"/>
    <property type="match status" value="1"/>
</dbReference>
<dbReference type="FunFam" id="3.30.1370.10:FF:000038">
    <property type="entry name" value="exosome complex component RRP40"/>
    <property type="match status" value="1"/>
</dbReference>
<dbReference type="Gene3D" id="2.40.50.140">
    <property type="entry name" value="Nucleic acid-binding proteins"/>
    <property type="match status" value="1"/>
</dbReference>
<dbReference type="Ensembl" id="ENSSORT00005035258.1">
    <property type="protein sequence ID" value="ENSSORP00005034339.1"/>
    <property type="gene ID" value="ENSSORG00005016237.1"/>
</dbReference>
<dbReference type="GO" id="GO:0005730">
    <property type="term" value="C:nucleolus"/>
    <property type="evidence" value="ECO:0007669"/>
    <property type="project" value="UniProtKB-SubCell"/>
</dbReference>
<reference evidence="12" key="3">
    <citation type="submission" date="2025-09" db="UniProtKB">
        <authorList>
            <consortium name="Ensembl"/>
        </authorList>
    </citation>
    <scope>IDENTIFICATION</scope>
</reference>
<dbReference type="GO" id="GO:0034475">
    <property type="term" value="P:U4 snRNA 3'-end processing"/>
    <property type="evidence" value="ECO:0007669"/>
    <property type="project" value="TreeGrafter"/>
</dbReference>
<evidence type="ECO:0000256" key="1">
    <source>
        <dbReference type="ARBA" id="ARBA00004496"/>
    </source>
</evidence>
<dbReference type="GO" id="GO:0071034">
    <property type="term" value="P:CUT catabolic process"/>
    <property type="evidence" value="ECO:0007669"/>
    <property type="project" value="TreeGrafter"/>
</dbReference>
<evidence type="ECO:0000256" key="2">
    <source>
        <dbReference type="ARBA" id="ARBA00004604"/>
    </source>
</evidence>
<evidence type="ECO:0000256" key="10">
    <source>
        <dbReference type="ARBA" id="ARBA00069899"/>
    </source>
</evidence>
<protein>
    <recommendedName>
        <fullName evidence="10">Exosome complex component RRP40</fullName>
    </recommendedName>
    <alternativeName>
        <fullName evidence="9">Ribosomal RNA-processing protein 40</fullName>
    </alternativeName>
</protein>
<accession>A0A673AYX2</accession>
<dbReference type="InterPro" id="IPR004088">
    <property type="entry name" value="KH_dom_type_1"/>
</dbReference>
<proteinExistence type="inferred from homology"/>
<sequence>MRRRRSRRRVNACEAGFPNSVEMFSRLKNKVGEVLLPGDEFCFDTDDTISLTESVKAEKVVCGPGLRRSGDRLVVCKSGVLRHKQPNVFWMDAQQKRYVPAKGETVIGIVTTKSGDVFKVDFGGSEQASLSYLAFEGATKRNRPNVQVGDLVFAQFLIANKDMEPELVCIDGSGRANGMGVFGAGGLLFMVSLGLVRRLLAPGSEIMSDLSQLFPCELVVGMNGRLWVKASSIQRTLIVSNLLQSCENMTATQRRELFKRVAQGAL</sequence>
<dbReference type="GO" id="GO:0071051">
    <property type="term" value="P:poly(A)-dependent snoRNA 3'-end processing"/>
    <property type="evidence" value="ECO:0007669"/>
    <property type="project" value="TreeGrafter"/>
</dbReference>
<keyword evidence="7" id="KW-0694">RNA-binding</keyword>
<dbReference type="SUPFAM" id="SSF110324">
    <property type="entry name" value="Ribosomal L27 protein-like"/>
    <property type="match status" value="1"/>
</dbReference>
<evidence type="ECO:0000256" key="6">
    <source>
        <dbReference type="ARBA" id="ARBA00022835"/>
    </source>
</evidence>
<dbReference type="Pfam" id="PF15985">
    <property type="entry name" value="KH_6"/>
    <property type="match status" value="1"/>
</dbReference>
<dbReference type="GO" id="GO:0000467">
    <property type="term" value="P:exonucleolytic trimming to generate mature 3'-end of 5.8S rRNA from tricistronic rRNA transcript (SSU-rRNA, 5.8S rRNA, LSU-rRNA)"/>
    <property type="evidence" value="ECO:0007669"/>
    <property type="project" value="TreeGrafter"/>
</dbReference>
<keyword evidence="13" id="KW-1185">Reference proteome</keyword>
<dbReference type="PANTHER" id="PTHR21321:SF1">
    <property type="entry name" value="EXOSOME COMPLEX COMPONENT RRP40"/>
    <property type="match status" value="1"/>
</dbReference>
<dbReference type="CDD" id="cd05790">
    <property type="entry name" value="S1_Rrp40"/>
    <property type="match status" value="1"/>
</dbReference>
<comment type="subcellular location">
    <subcellularLocation>
        <location evidence="1">Cytoplasm</location>
    </subcellularLocation>
    <subcellularLocation>
        <location evidence="2">Nucleus</location>
        <location evidence="2">Nucleolus</location>
    </subcellularLocation>
</comment>
<dbReference type="GO" id="GO:0003723">
    <property type="term" value="F:RNA binding"/>
    <property type="evidence" value="ECO:0007669"/>
    <property type="project" value="UniProtKB-KW"/>
</dbReference>
<evidence type="ECO:0000313" key="12">
    <source>
        <dbReference type="Ensembl" id="ENSSORP00005034339.1"/>
    </source>
</evidence>
<evidence type="ECO:0000256" key="7">
    <source>
        <dbReference type="ARBA" id="ARBA00022884"/>
    </source>
</evidence>
<evidence type="ECO:0000259" key="11">
    <source>
        <dbReference type="Pfam" id="PF15985"/>
    </source>
</evidence>
<dbReference type="CDD" id="cd22526">
    <property type="entry name" value="KH-I_Rrp40"/>
    <property type="match status" value="1"/>
</dbReference>
<dbReference type="GO" id="GO:0000176">
    <property type="term" value="C:nuclear exosome (RNase complex)"/>
    <property type="evidence" value="ECO:0007669"/>
    <property type="project" value="TreeGrafter"/>
</dbReference>
<name>A0A673AYX2_9TELE</name>
<organism evidence="12 13">
    <name type="scientific">Sphaeramia orbicularis</name>
    <name type="common">orbiculate cardinalfish</name>
    <dbReference type="NCBI Taxonomy" id="375764"/>
    <lineage>
        <taxon>Eukaryota</taxon>
        <taxon>Metazoa</taxon>
        <taxon>Chordata</taxon>
        <taxon>Craniata</taxon>
        <taxon>Vertebrata</taxon>
        <taxon>Euteleostomi</taxon>
        <taxon>Actinopterygii</taxon>
        <taxon>Neopterygii</taxon>
        <taxon>Teleostei</taxon>
        <taxon>Neoteleostei</taxon>
        <taxon>Acanthomorphata</taxon>
        <taxon>Gobiaria</taxon>
        <taxon>Kurtiformes</taxon>
        <taxon>Apogonoidei</taxon>
        <taxon>Apogonidae</taxon>
        <taxon>Apogoninae</taxon>
        <taxon>Sphaeramia</taxon>
    </lineage>
</organism>
<dbReference type="Gene3D" id="2.40.50.100">
    <property type="match status" value="1"/>
</dbReference>
<dbReference type="GO" id="GO:0071038">
    <property type="term" value="P:TRAMP-dependent tRNA surveillance pathway"/>
    <property type="evidence" value="ECO:0007669"/>
    <property type="project" value="TreeGrafter"/>
</dbReference>
<dbReference type="InterPro" id="IPR049469">
    <property type="entry name" value="RRP40_KH-I"/>
</dbReference>
<reference evidence="12" key="2">
    <citation type="submission" date="2025-08" db="UniProtKB">
        <authorList>
            <consortium name="Ensembl"/>
        </authorList>
    </citation>
    <scope>IDENTIFICATION</scope>
</reference>
<dbReference type="GO" id="GO:0071035">
    <property type="term" value="P:nuclear polyadenylation-dependent rRNA catabolic process"/>
    <property type="evidence" value="ECO:0007669"/>
    <property type="project" value="TreeGrafter"/>
</dbReference>
<dbReference type="Pfam" id="PF21262">
    <property type="entry name" value="RRP40_S1"/>
    <property type="match status" value="1"/>
</dbReference>
<dbReference type="SUPFAM" id="SSF54791">
    <property type="entry name" value="Eukaryotic type KH-domain (KH-domain type I)"/>
    <property type="match status" value="1"/>
</dbReference>
<dbReference type="GO" id="GO:0000177">
    <property type="term" value="C:cytoplasmic exosome (RNase complex)"/>
    <property type="evidence" value="ECO:0007669"/>
    <property type="project" value="TreeGrafter"/>
</dbReference>
<dbReference type="InParanoid" id="A0A673AYX2"/>
<dbReference type="Gene3D" id="3.30.1370.10">
    <property type="entry name" value="K Homology domain, type 1"/>
    <property type="match status" value="1"/>
</dbReference>
<dbReference type="InterPro" id="IPR026699">
    <property type="entry name" value="Exosome_RNA_bind1/RRP40/RRP4"/>
</dbReference>
<evidence type="ECO:0000256" key="5">
    <source>
        <dbReference type="ARBA" id="ARBA00022552"/>
    </source>
</evidence>
<keyword evidence="6" id="KW-0271">Exosome</keyword>
<dbReference type="FunFam" id="2.40.50.140:FF:000112">
    <property type="entry name" value="Exosome complex component RRP40"/>
    <property type="match status" value="1"/>
</dbReference>
<dbReference type="AlphaFoldDB" id="A0A673AYX2"/>
<comment type="similarity">
    <text evidence="3">Belongs to the RRP40 family.</text>
</comment>
<dbReference type="InterPro" id="IPR037319">
    <property type="entry name" value="Rrp40_S1"/>
</dbReference>
<dbReference type="SUPFAM" id="SSF50249">
    <property type="entry name" value="Nucleic acid-binding proteins"/>
    <property type="match status" value="1"/>
</dbReference>
<keyword evidence="8" id="KW-0539">Nucleus</keyword>
<dbReference type="InterPro" id="IPR012340">
    <property type="entry name" value="NA-bd_OB-fold"/>
</dbReference>
<evidence type="ECO:0000256" key="8">
    <source>
        <dbReference type="ARBA" id="ARBA00023242"/>
    </source>
</evidence>
<evidence type="ECO:0000313" key="13">
    <source>
        <dbReference type="Proteomes" id="UP000472271"/>
    </source>
</evidence>
<dbReference type="GO" id="GO:0010468">
    <property type="term" value="P:regulation of gene expression"/>
    <property type="evidence" value="ECO:0007669"/>
    <property type="project" value="UniProtKB-ARBA"/>
</dbReference>
<feature type="domain" description="K Homology" evidence="11">
    <location>
        <begin position="186"/>
        <end position="233"/>
    </location>
</feature>
<evidence type="ECO:0000256" key="4">
    <source>
        <dbReference type="ARBA" id="ARBA00022490"/>
    </source>
</evidence>
<dbReference type="InterPro" id="IPR036612">
    <property type="entry name" value="KH_dom_type_1_sf"/>
</dbReference>